<dbReference type="OrthoDB" id="7464126at2759"/>
<dbReference type="Pfam" id="PF24883">
    <property type="entry name" value="NPHP3_N"/>
    <property type="match status" value="1"/>
</dbReference>
<accession>V2X793</accession>
<evidence type="ECO:0000313" key="3">
    <source>
        <dbReference type="EMBL" id="ESK88350.1"/>
    </source>
</evidence>
<dbReference type="PANTHER" id="PTHR10039">
    <property type="entry name" value="AMELOGENIN"/>
    <property type="match status" value="1"/>
</dbReference>
<evidence type="ECO:0000259" key="2">
    <source>
        <dbReference type="Pfam" id="PF24883"/>
    </source>
</evidence>
<keyword evidence="4" id="KW-1185">Reference proteome</keyword>
<dbReference type="HOGENOM" id="CLU_268069_0_0_1"/>
<proteinExistence type="predicted"/>
<comment type="caution">
    <text evidence="3">The sequence shown here is derived from an EMBL/GenBank/DDBJ whole genome shotgun (WGS) entry which is preliminary data.</text>
</comment>
<keyword evidence="1" id="KW-0677">Repeat</keyword>
<protein>
    <recommendedName>
        <fullName evidence="2">Nephrocystin 3-like N-terminal domain-containing protein</fullName>
    </recommendedName>
</protein>
<dbReference type="Gene3D" id="3.40.50.300">
    <property type="entry name" value="P-loop containing nucleotide triphosphate hydrolases"/>
    <property type="match status" value="1"/>
</dbReference>
<evidence type="ECO:0000313" key="4">
    <source>
        <dbReference type="Proteomes" id="UP000017559"/>
    </source>
</evidence>
<sequence>MFNLWAEKTVPTAKILDWISSLPYQEYHNHHKRDVLQGTGSWLLEDQVYMDWKNSNNSSLLWLHGIPGAGKSKLVSIVVEDLQQSFQDDVHSRLAFFYCSRDTAEPERSQPNHVIASLARQLSSTPVSSSLLEPAILAHQEHSQRNKQIPDREGESLLRQLVGVHEAPYIVIDAIDECDYATRHELLRIVVGLLDGANNNLVKILIASRDDQDIVNTLHHFPSISITSERNGRDISKFVEKQTEILISEGRLLRDIAEKEQLKEMITCKLIERANGMFRWVSLQLEFLCGFKSESDIRKRLESLPDTLKDSYSEIYSEITTSAMHEWIIGETIFAWLLVGQKILHTSTFLAAISANPMRWMHSEEPPEEVKAEEVLAICRNLVVHDEALDTFRFAHPSVREFLESLDDFTSIRCHSHLAETCLVHLIDASSTRNGAQFLSDNYGIHEALPSTPGLLDYAVYRWPAHCVQSGVGNDASRSQVTKVFDFFMSDDSESGSSSAFWVNEYRAYSVGAVSRALSMTSQKDTKSRSFLIACWLGFVDYIRLRVSGISAELKESGVRHAAHGKKAESLVALIDCDEFNIQDWQEILKFILRQWRTPDVCVVLMNSQLLSGKRPIRVTDEIICIASQRHPDYLVYRLLHPNSIDVLDITSHVLHDIVAHAGQDIVKVVLDFCGDLAITEKVVVKAARSNVSNLGLLLKRAPRHVMESVVSFSVESTPSCARILRTLEQNGVPIKVTEGMMRTAAKGCDAETMAFLLSRGGCVTEEIVISAIQCHRGPDEVLPVLEVLIANWSGGPNETEREKVLETSVTRLRGTEPLNLLFQKVPNLARNITPSIIEAAVQNEYCAPGILSILLRYGGQVVKYLLIREVSSLESSIEPLLETAASNTKFSTELLRMLLKLGAEPLVTENLWMIVARCEFADNPGVPDVDEAVHLLLESSDTVKIQSERVLCALLPKLGHEMPQVISSIFKRVSDDLITDKVLVAASRNESGESDAILTMLLDRVGYQGITSELLIECINNGNAIASLLVEKCSPAAVTEEALRTALTVGDGDIFEQLMERLPHYQPTGEMFITAVKSSCSDTCGILERLLARTPGYQPTEEVLIAAISDWDVFGQLLAYAPDYRPTEKMLVAAASEWHEDSLTMLTLVQRAEEVGEDLITEQVFVAAALRPQSSKTDSVVPILLEHTHLPMLSSDVVGIFVAMADDETVFSILDQSKVFVDVNDEVISASWERQTEGVHLRLLEYCEKHGIIVHRSEGERELHPLLSFQDSQTSVVQ</sequence>
<dbReference type="InterPro" id="IPR027417">
    <property type="entry name" value="P-loop_NTPase"/>
</dbReference>
<feature type="domain" description="Nephrocystin 3-like N-terminal" evidence="2">
    <location>
        <begin position="38"/>
        <end position="209"/>
    </location>
</feature>
<dbReference type="AlphaFoldDB" id="V2X793"/>
<dbReference type="Proteomes" id="UP000017559">
    <property type="component" value="Unassembled WGS sequence"/>
</dbReference>
<organism evidence="3 4">
    <name type="scientific">Moniliophthora roreri (strain MCA 2997)</name>
    <name type="common">Cocoa frosty pod rot fungus</name>
    <name type="synonym">Crinipellis roreri</name>
    <dbReference type="NCBI Taxonomy" id="1381753"/>
    <lineage>
        <taxon>Eukaryota</taxon>
        <taxon>Fungi</taxon>
        <taxon>Dikarya</taxon>
        <taxon>Basidiomycota</taxon>
        <taxon>Agaricomycotina</taxon>
        <taxon>Agaricomycetes</taxon>
        <taxon>Agaricomycetidae</taxon>
        <taxon>Agaricales</taxon>
        <taxon>Marasmiineae</taxon>
        <taxon>Marasmiaceae</taxon>
        <taxon>Moniliophthora</taxon>
    </lineage>
</organism>
<dbReference type="SUPFAM" id="SSF52540">
    <property type="entry name" value="P-loop containing nucleoside triphosphate hydrolases"/>
    <property type="match status" value="1"/>
</dbReference>
<dbReference type="EMBL" id="AWSO01000656">
    <property type="protein sequence ID" value="ESK88350.1"/>
    <property type="molecule type" value="Genomic_DNA"/>
</dbReference>
<dbReference type="STRING" id="1381753.V2X793"/>
<reference evidence="3 4" key="1">
    <citation type="journal article" date="2014" name="BMC Genomics">
        <title>Genome and secretome analysis of the hemibiotrophic fungal pathogen, Moniliophthora roreri, which causes frosty pod rot disease of cacao: mechanisms of the biotrophic and necrotrophic phases.</title>
        <authorList>
            <person name="Meinhardt L.W."/>
            <person name="Costa G.G.L."/>
            <person name="Thomazella D.P.T."/>
            <person name="Teixeira P.J.P.L."/>
            <person name="Carazzolle M.F."/>
            <person name="Schuster S.C."/>
            <person name="Carlson J.E."/>
            <person name="Guiltinan M.J."/>
            <person name="Mieczkowski P."/>
            <person name="Farmer A."/>
            <person name="Ramaraj T."/>
            <person name="Crozier J."/>
            <person name="Davis R.E."/>
            <person name="Shao J."/>
            <person name="Melnick R.L."/>
            <person name="Pereira G.A.G."/>
            <person name="Bailey B.A."/>
        </authorList>
    </citation>
    <scope>NUCLEOTIDE SEQUENCE [LARGE SCALE GENOMIC DNA]</scope>
    <source>
        <strain evidence="3 4">MCA 2997</strain>
    </source>
</reference>
<dbReference type="InterPro" id="IPR056884">
    <property type="entry name" value="NPHP3-like_N"/>
</dbReference>
<gene>
    <name evidence="3" type="ORF">Moror_14783</name>
</gene>
<dbReference type="KEGG" id="mrr:Moror_14783"/>
<evidence type="ECO:0000256" key="1">
    <source>
        <dbReference type="ARBA" id="ARBA00022737"/>
    </source>
</evidence>
<name>V2X793_MONRO</name>
<dbReference type="PANTHER" id="PTHR10039:SF16">
    <property type="entry name" value="GPI INOSITOL-DEACYLASE"/>
    <property type="match status" value="1"/>
</dbReference>